<proteinExistence type="predicted"/>
<evidence type="ECO:0000313" key="1">
    <source>
        <dbReference type="EMBL" id="MCV3289605.1"/>
    </source>
</evidence>
<dbReference type="RefSeq" id="WP_223954579.1">
    <property type="nucleotide sequence ID" value="NZ_JAJVCY010000030.1"/>
</dbReference>
<evidence type="ECO:0008006" key="3">
    <source>
        <dbReference type="Google" id="ProtNLM"/>
    </source>
</evidence>
<organism evidence="1 2">
    <name type="scientific">Aeromonas media</name>
    <dbReference type="NCBI Taxonomy" id="651"/>
    <lineage>
        <taxon>Bacteria</taxon>
        <taxon>Pseudomonadati</taxon>
        <taxon>Pseudomonadota</taxon>
        <taxon>Gammaproteobacteria</taxon>
        <taxon>Aeromonadales</taxon>
        <taxon>Aeromonadaceae</taxon>
        <taxon>Aeromonas</taxon>
    </lineage>
</organism>
<accession>A0AAW5RLH1</accession>
<dbReference type="Proteomes" id="UP001208651">
    <property type="component" value="Unassembled WGS sequence"/>
</dbReference>
<protein>
    <recommendedName>
        <fullName evidence="3">Terminase</fullName>
    </recommendedName>
</protein>
<name>A0AAW5RLH1_AERME</name>
<dbReference type="AlphaFoldDB" id="A0AAW5RLH1"/>
<dbReference type="EMBL" id="JAJVCY010000030">
    <property type="protein sequence ID" value="MCV3289605.1"/>
    <property type="molecule type" value="Genomic_DNA"/>
</dbReference>
<reference evidence="1" key="1">
    <citation type="submission" date="2022-01" db="EMBL/GenBank/DDBJ databases">
        <title>Comparison of Fish pathogen Aeromonas spp.</title>
        <authorList>
            <person name="Dubey S."/>
            <person name="Sorum H."/>
            <person name="Munangandu H.M."/>
        </authorList>
    </citation>
    <scope>NUCLEOTIDE SEQUENCE</scope>
    <source>
        <strain evidence="1">SD/21-15</strain>
    </source>
</reference>
<gene>
    <name evidence="1" type="ORF">LZT28_15325</name>
</gene>
<evidence type="ECO:0000313" key="2">
    <source>
        <dbReference type="Proteomes" id="UP001208651"/>
    </source>
</evidence>
<sequence length="82" mass="9281">MHGEYTPLMKPGLLEKRLASGKARMDPEMGLEKFCSGCHEYWPQDTAFWSARHHPHAPDGLQHYCKACEGEIAVKRREGKAA</sequence>
<comment type="caution">
    <text evidence="1">The sequence shown here is derived from an EMBL/GenBank/DDBJ whole genome shotgun (WGS) entry which is preliminary data.</text>
</comment>